<sequence length="268" mass="30809">IADMALPEENILRLSKNAKIMIFDHHLGSEIKEIFHYNPIIKGENPIKYPSASWIVNDFLGNDVNLFSLLGIVGDHEQKIKNNELFSKIIFDFCKENNLEFDDLLKAVYLLDSNYKLGDKKAVEMAPHLLFSYESVDEIIGNNQWSSNLIKLDREIKKHIEKTDDEIKGTIMKKIDTPYNIISTITRRIAWEYGKNTLVINTGFFDNMDQVYVRGIKNLEPMIKRGKNLGFKCGGKKEVLGAILPKDKTDSFVEEILVFLSYDDKNGR</sequence>
<dbReference type="InterPro" id="IPR038763">
    <property type="entry name" value="DHH_sf"/>
</dbReference>
<name>X1C0Y5_9ZZZZ</name>
<proteinExistence type="predicted"/>
<gene>
    <name evidence="1" type="ORF">S01H4_22376</name>
</gene>
<dbReference type="AlphaFoldDB" id="X1C0Y5"/>
<organism evidence="1">
    <name type="scientific">marine sediment metagenome</name>
    <dbReference type="NCBI Taxonomy" id="412755"/>
    <lineage>
        <taxon>unclassified sequences</taxon>
        <taxon>metagenomes</taxon>
        <taxon>ecological metagenomes</taxon>
    </lineage>
</organism>
<dbReference type="SUPFAM" id="SSF64182">
    <property type="entry name" value="DHH phosphoesterases"/>
    <property type="match status" value="1"/>
</dbReference>
<comment type="caution">
    <text evidence="1">The sequence shown here is derived from an EMBL/GenBank/DDBJ whole genome shotgun (WGS) entry which is preliminary data.</text>
</comment>
<protein>
    <recommendedName>
        <fullName evidence="2">DHHA1 domain-containing protein</fullName>
    </recommendedName>
</protein>
<evidence type="ECO:0008006" key="2">
    <source>
        <dbReference type="Google" id="ProtNLM"/>
    </source>
</evidence>
<dbReference type="EMBL" id="BART01010247">
    <property type="protein sequence ID" value="GAG86987.1"/>
    <property type="molecule type" value="Genomic_DNA"/>
</dbReference>
<evidence type="ECO:0000313" key="1">
    <source>
        <dbReference type="EMBL" id="GAG86987.1"/>
    </source>
</evidence>
<accession>X1C0Y5</accession>
<reference evidence="1" key="1">
    <citation type="journal article" date="2014" name="Front. Microbiol.">
        <title>High frequency of phylogenetically diverse reductive dehalogenase-homologous genes in deep subseafloor sedimentary metagenomes.</title>
        <authorList>
            <person name="Kawai M."/>
            <person name="Futagami T."/>
            <person name="Toyoda A."/>
            <person name="Takaki Y."/>
            <person name="Nishi S."/>
            <person name="Hori S."/>
            <person name="Arai W."/>
            <person name="Tsubouchi T."/>
            <person name="Morono Y."/>
            <person name="Uchiyama I."/>
            <person name="Ito T."/>
            <person name="Fujiyama A."/>
            <person name="Inagaki F."/>
            <person name="Takami H."/>
        </authorList>
    </citation>
    <scope>NUCLEOTIDE SEQUENCE</scope>
    <source>
        <strain evidence="1">Expedition CK06-06</strain>
    </source>
</reference>
<feature type="non-terminal residue" evidence="1">
    <location>
        <position position="1"/>
    </location>
</feature>